<dbReference type="SMART" id="SM00233">
    <property type="entry name" value="PH"/>
    <property type="match status" value="1"/>
</dbReference>
<dbReference type="PANTHER" id="PTHR23179:SF3">
    <property type="entry name" value="RHO GTPASE-ACTIVATING PROTEIN 20"/>
    <property type="match status" value="1"/>
</dbReference>
<dbReference type="PANTHER" id="PTHR23179">
    <property type="entry name" value="T-CELL ACTIVATION RHO GTPASE ACTIVATING PROTEIN-RELATED"/>
    <property type="match status" value="1"/>
</dbReference>
<reference evidence="2 3" key="1">
    <citation type="submission" date="2018-04" db="EMBL/GenBank/DDBJ databases">
        <title>The genome of golden apple snail Pomacea canaliculata provides insight into stress tolerance and invasive adaptation.</title>
        <authorList>
            <person name="Liu C."/>
            <person name="Liu B."/>
            <person name="Ren Y."/>
            <person name="Zhang Y."/>
            <person name="Wang H."/>
            <person name="Li S."/>
            <person name="Jiang F."/>
            <person name="Yin L."/>
            <person name="Zhang G."/>
            <person name="Qian W."/>
            <person name="Fan W."/>
        </authorList>
    </citation>
    <scope>NUCLEOTIDE SEQUENCE [LARGE SCALE GENOMIC DNA]</scope>
    <source>
        <strain evidence="2">SZHN2017</strain>
        <tissue evidence="2">Muscle</tissue>
    </source>
</reference>
<dbReference type="GO" id="GO:0005096">
    <property type="term" value="F:GTPase activator activity"/>
    <property type="evidence" value="ECO:0007669"/>
    <property type="project" value="TreeGrafter"/>
</dbReference>
<organism evidence="2 3">
    <name type="scientific">Pomacea canaliculata</name>
    <name type="common">Golden apple snail</name>
    <dbReference type="NCBI Taxonomy" id="400727"/>
    <lineage>
        <taxon>Eukaryota</taxon>
        <taxon>Metazoa</taxon>
        <taxon>Spiralia</taxon>
        <taxon>Lophotrochozoa</taxon>
        <taxon>Mollusca</taxon>
        <taxon>Gastropoda</taxon>
        <taxon>Caenogastropoda</taxon>
        <taxon>Architaenioglossa</taxon>
        <taxon>Ampullarioidea</taxon>
        <taxon>Ampullariidae</taxon>
        <taxon>Pomacea</taxon>
    </lineage>
</organism>
<dbReference type="EMBL" id="PZQS01000006">
    <property type="protein sequence ID" value="PVD28787.1"/>
    <property type="molecule type" value="Genomic_DNA"/>
</dbReference>
<dbReference type="InterPro" id="IPR011993">
    <property type="entry name" value="PH-like_dom_sf"/>
</dbReference>
<feature type="domain" description="PH" evidence="1">
    <location>
        <begin position="107"/>
        <end position="208"/>
    </location>
</feature>
<dbReference type="FunFam" id="2.30.29.30:FF:000217">
    <property type="entry name" value="Rho GTPase activating protein 20"/>
    <property type="match status" value="1"/>
</dbReference>
<dbReference type="InterPro" id="IPR001849">
    <property type="entry name" value="PH_domain"/>
</dbReference>
<name>A0A2T7P5U0_POMCA</name>
<gene>
    <name evidence="2" type="ORF">C0Q70_11382</name>
</gene>
<protein>
    <recommendedName>
        <fullName evidence="1">PH domain-containing protein</fullName>
    </recommendedName>
</protein>
<dbReference type="CDD" id="cd13319">
    <property type="entry name" value="PH_RARhoGAP"/>
    <property type="match status" value="1"/>
</dbReference>
<comment type="caution">
    <text evidence="2">The sequence shown here is derived from an EMBL/GenBank/DDBJ whole genome shotgun (WGS) entry which is preliminary data.</text>
</comment>
<accession>A0A2T7P5U0</accession>
<evidence type="ECO:0000313" key="2">
    <source>
        <dbReference type="EMBL" id="PVD28787.1"/>
    </source>
</evidence>
<dbReference type="SUPFAM" id="SSF50729">
    <property type="entry name" value="PH domain-like"/>
    <property type="match status" value="1"/>
</dbReference>
<dbReference type="Pfam" id="PF22286">
    <property type="entry name" value="RHG20_PH"/>
    <property type="match status" value="1"/>
</dbReference>
<evidence type="ECO:0000313" key="3">
    <source>
        <dbReference type="Proteomes" id="UP000245119"/>
    </source>
</evidence>
<dbReference type="Proteomes" id="UP000245119">
    <property type="component" value="Linkage Group LG6"/>
</dbReference>
<sequence>MTLETRSDKRSVGVNGARKATLEARDGACCSRHPHDVRGSVLSLVLLSSCAPHSIGDQLGGELGKWHPGVQRQYLNPTRVSQSNMGRKDVGDSFQSIRQPSDLNRQYIMEGPVVFARGVQTQDRYLFLFNDLLLVAKQKSSSTFKLKFRVHLCDVWLAACLEEVCEITRPADRSFVLGWPTCNVVATFKDAETKERWRDKLSQHVQEQKLRIEPKEFHLKICVRDADKSASICRVTVTNTTQAREVLQACVQQLSIPVTCTNGRWGQ</sequence>
<keyword evidence="3" id="KW-1185">Reference proteome</keyword>
<proteinExistence type="predicted"/>
<dbReference type="AlphaFoldDB" id="A0A2T7P5U0"/>
<evidence type="ECO:0000259" key="1">
    <source>
        <dbReference type="SMART" id="SM00233"/>
    </source>
</evidence>
<dbReference type="Gene3D" id="2.30.29.30">
    <property type="entry name" value="Pleckstrin-homology domain (PH domain)/Phosphotyrosine-binding domain (PTB)"/>
    <property type="match status" value="1"/>
</dbReference>
<dbReference type="STRING" id="400727.A0A2T7P5U0"/>
<dbReference type="InterPro" id="IPR047887">
    <property type="entry name" value="ARHGAP20_PH"/>
</dbReference>